<organism evidence="2 3">
    <name type="scientific">Chelonoidis abingdonii</name>
    <name type="common">Abingdon island giant tortoise</name>
    <name type="synonym">Testudo abingdonii</name>
    <dbReference type="NCBI Taxonomy" id="106734"/>
    <lineage>
        <taxon>Eukaryota</taxon>
        <taxon>Metazoa</taxon>
        <taxon>Chordata</taxon>
        <taxon>Craniata</taxon>
        <taxon>Vertebrata</taxon>
        <taxon>Euteleostomi</taxon>
        <taxon>Archelosauria</taxon>
        <taxon>Testudinata</taxon>
        <taxon>Testudines</taxon>
        <taxon>Cryptodira</taxon>
        <taxon>Durocryptodira</taxon>
        <taxon>Testudinoidea</taxon>
        <taxon>Testudinidae</taxon>
        <taxon>Chelonoidis</taxon>
    </lineage>
</organism>
<evidence type="ECO:0000313" key="2">
    <source>
        <dbReference type="Ensembl" id="ENSCABP00000000117.1"/>
    </source>
</evidence>
<accession>A0A8C0G0X6</accession>
<proteinExistence type="predicted"/>
<dbReference type="Ensembl" id="ENSCABT00000000133.1">
    <property type="protein sequence ID" value="ENSCABP00000000117.1"/>
    <property type="gene ID" value="ENSCABG00000000109.1"/>
</dbReference>
<reference evidence="2" key="1">
    <citation type="submission" date="2025-08" db="UniProtKB">
        <authorList>
            <consortium name="Ensembl"/>
        </authorList>
    </citation>
    <scope>IDENTIFICATION</scope>
</reference>
<sequence length="76" mass="8427">MASPRLELEEIQPLQQDAARPEPAVAEARHWIEVRSPQKKNNNGGPYRGHGMGKKVMGCLWRDASSPFLTCSLLAV</sequence>
<feature type="region of interest" description="Disordered" evidence="1">
    <location>
        <begin position="1"/>
        <end position="25"/>
    </location>
</feature>
<dbReference type="Proteomes" id="UP000694404">
    <property type="component" value="Unplaced"/>
</dbReference>
<reference evidence="2" key="2">
    <citation type="submission" date="2025-09" db="UniProtKB">
        <authorList>
            <consortium name="Ensembl"/>
        </authorList>
    </citation>
    <scope>IDENTIFICATION</scope>
</reference>
<evidence type="ECO:0000313" key="3">
    <source>
        <dbReference type="Proteomes" id="UP000694404"/>
    </source>
</evidence>
<keyword evidence="3" id="KW-1185">Reference proteome</keyword>
<protein>
    <submittedName>
        <fullName evidence="2">Uncharacterized protein</fullName>
    </submittedName>
</protein>
<dbReference type="AlphaFoldDB" id="A0A8C0G0X6"/>
<name>A0A8C0G0X6_CHEAB</name>
<evidence type="ECO:0000256" key="1">
    <source>
        <dbReference type="SAM" id="MobiDB-lite"/>
    </source>
</evidence>